<accession>A0ACB8CVF5</accession>
<dbReference type="Proteomes" id="UP000821865">
    <property type="component" value="Chromosome 4"/>
</dbReference>
<reference evidence="1" key="1">
    <citation type="submission" date="2020-05" db="EMBL/GenBank/DDBJ databases">
        <title>Large-scale comparative analyses of tick genomes elucidate their genetic diversity and vector capacities.</title>
        <authorList>
            <person name="Jia N."/>
            <person name="Wang J."/>
            <person name="Shi W."/>
            <person name="Du L."/>
            <person name="Sun Y."/>
            <person name="Zhan W."/>
            <person name="Jiang J."/>
            <person name="Wang Q."/>
            <person name="Zhang B."/>
            <person name="Ji P."/>
            <person name="Sakyi L.B."/>
            <person name="Cui X."/>
            <person name="Yuan T."/>
            <person name="Jiang B."/>
            <person name="Yang W."/>
            <person name="Lam T.T.-Y."/>
            <person name="Chang Q."/>
            <person name="Ding S."/>
            <person name="Wang X."/>
            <person name="Zhu J."/>
            <person name="Ruan X."/>
            <person name="Zhao L."/>
            <person name="Wei J."/>
            <person name="Que T."/>
            <person name="Du C."/>
            <person name="Cheng J."/>
            <person name="Dai P."/>
            <person name="Han X."/>
            <person name="Huang E."/>
            <person name="Gao Y."/>
            <person name="Liu J."/>
            <person name="Shao H."/>
            <person name="Ye R."/>
            <person name="Li L."/>
            <person name="Wei W."/>
            <person name="Wang X."/>
            <person name="Wang C."/>
            <person name="Yang T."/>
            <person name="Huo Q."/>
            <person name="Li W."/>
            <person name="Guo W."/>
            <person name="Chen H."/>
            <person name="Zhou L."/>
            <person name="Ni X."/>
            <person name="Tian J."/>
            <person name="Zhou Y."/>
            <person name="Sheng Y."/>
            <person name="Liu T."/>
            <person name="Pan Y."/>
            <person name="Xia L."/>
            <person name="Li J."/>
            <person name="Zhao F."/>
            <person name="Cao W."/>
        </authorList>
    </citation>
    <scope>NUCLEOTIDE SEQUENCE</scope>
    <source>
        <strain evidence="1">Dsil-2018</strain>
    </source>
</reference>
<keyword evidence="2" id="KW-1185">Reference proteome</keyword>
<evidence type="ECO:0000313" key="1">
    <source>
        <dbReference type="EMBL" id="KAH7953134.1"/>
    </source>
</evidence>
<name>A0ACB8CVF5_DERSI</name>
<protein>
    <submittedName>
        <fullName evidence="1">Uncharacterized protein</fullName>
    </submittedName>
</protein>
<comment type="caution">
    <text evidence="1">The sequence shown here is derived from an EMBL/GenBank/DDBJ whole genome shotgun (WGS) entry which is preliminary data.</text>
</comment>
<sequence>MPPTDFEIEVERPPQQCCRSARDADSIWEPELGPLNIPKAKTRGKDLAPSSELSKKKKATACVVSAPDPLVGMSHDFGPLLERRGETVVSHSKACASTCQPPTPAPRKINFRKAMVQTEKQQLPLDSDAKGQQHAVHEDHSTEVLESTECTKASPLDTSLSVNDKGATNGCPRGHTTGEGRVSGRADGVIQSGADRASARRRAAEKREAIRQDHLKRRSEARKRRSKGHGDGAAPANIAGTVLFRPKDRSVSFRVLPRPTIVKELEDVGGVAAVRVNFQRNVVAVDGVEHSAVLALLATDSICGLDVVGRELAARPGTSSGVIYDHYDVKGSFTAEEMAETEIVSCVPVISSHPTELGCSLLLRFDAPSPPPDVVVKKGFWGVEMDVKPNRPRPLQCSNCGRFNHATASCLHPSRCMRCAKSGDHSLDSCTSEPKCGNCGRPHAMTDRRCRIWKQERRVEAALTAPNVTSRPLARQSVRAEYTDLWPRAKKVRRRRTEQSSSKKKEKVQVALVPSVFLAPSSSEHNKANLQAAPAALKTMSPLASVQCPAKQALENKKKANKGKHKASSEAKSLPSLCSNLPHHGKAQPGKGPTCQKKTTAQHGVDTTKVRPKGQLCFASAPASGKAMSMQRSTTMPSSRPSGKQSTAAALSQWSSTPHEVVHGAASRAHRPERAPATSKCCGTSIPPPVDSRASGGRDQSKKKSCAGSKTGPSTPGQFAPVASSSGASSSKNGASAKAAPCDQEEAFLGVLAQLAAALQAGYNELAPPPENCKPKKKGGGKKKR</sequence>
<proteinExistence type="predicted"/>
<gene>
    <name evidence="1" type="ORF">HPB49_004993</name>
</gene>
<evidence type="ECO:0000313" key="2">
    <source>
        <dbReference type="Proteomes" id="UP000821865"/>
    </source>
</evidence>
<dbReference type="EMBL" id="CM023473">
    <property type="protein sequence ID" value="KAH7953134.1"/>
    <property type="molecule type" value="Genomic_DNA"/>
</dbReference>
<organism evidence="1 2">
    <name type="scientific">Dermacentor silvarum</name>
    <name type="common">Tick</name>
    <dbReference type="NCBI Taxonomy" id="543639"/>
    <lineage>
        <taxon>Eukaryota</taxon>
        <taxon>Metazoa</taxon>
        <taxon>Ecdysozoa</taxon>
        <taxon>Arthropoda</taxon>
        <taxon>Chelicerata</taxon>
        <taxon>Arachnida</taxon>
        <taxon>Acari</taxon>
        <taxon>Parasitiformes</taxon>
        <taxon>Ixodida</taxon>
        <taxon>Ixodoidea</taxon>
        <taxon>Ixodidae</taxon>
        <taxon>Rhipicephalinae</taxon>
        <taxon>Dermacentor</taxon>
    </lineage>
</organism>